<evidence type="ECO:0000256" key="7">
    <source>
        <dbReference type="SAM" id="Phobius"/>
    </source>
</evidence>
<organism evidence="9 10">
    <name type="scientific">Streptococcus sciuri</name>
    <dbReference type="NCBI Taxonomy" id="2973939"/>
    <lineage>
        <taxon>Bacteria</taxon>
        <taxon>Bacillati</taxon>
        <taxon>Bacillota</taxon>
        <taxon>Bacilli</taxon>
        <taxon>Lactobacillales</taxon>
        <taxon>Streptococcaceae</taxon>
        <taxon>Streptococcus</taxon>
    </lineage>
</organism>
<dbReference type="PANTHER" id="PTHR32322:SF18">
    <property type="entry name" value="S-ADENOSYLMETHIONINE_S-ADENOSYLHOMOCYSTEINE TRANSPORTER"/>
    <property type="match status" value="1"/>
</dbReference>
<keyword evidence="6 7" id="KW-0472">Membrane</keyword>
<comment type="similarity">
    <text evidence="2">Belongs to the EamA transporter family.</text>
</comment>
<evidence type="ECO:0000313" key="9">
    <source>
        <dbReference type="EMBL" id="MCS4488672.1"/>
    </source>
</evidence>
<feature type="domain" description="EamA" evidence="8">
    <location>
        <begin position="157"/>
        <end position="290"/>
    </location>
</feature>
<feature type="domain" description="EamA" evidence="8">
    <location>
        <begin position="6"/>
        <end position="144"/>
    </location>
</feature>
<evidence type="ECO:0000256" key="6">
    <source>
        <dbReference type="ARBA" id="ARBA00023136"/>
    </source>
</evidence>
<evidence type="ECO:0000259" key="8">
    <source>
        <dbReference type="Pfam" id="PF00892"/>
    </source>
</evidence>
<gene>
    <name evidence="9" type="ORF">NXS10_06855</name>
</gene>
<dbReference type="InterPro" id="IPR000620">
    <property type="entry name" value="EamA_dom"/>
</dbReference>
<accession>A0ABT2F878</accession>
<feature type="transmembrane region" description="Helical" evidence="7">
    <location>
        <begin position="29"/>
        <end position="51"/>
    </location>
</feature>
<feature type="transmembrane region" description="Helical" evidence="7">
    <location>
        <begin position="187"/>
        <end position="206"/>
    </location>
</feature>
<feature type="transmembrane region" description="Helical" evidence="7">
    <location>
        <begin position="71"/>
        <end position="89"/>
    </location>
</feature>
<proteinExistence type="inferred from homology"/>
<dbReference type="PANTHER" id="PTHR32322">
    <property type="entry name" value="INNER MEMBRANE TRANSPORTER"/>
    <property type="match status" value="1"/>
</dbReference>
<evidence type="ECO:0000313" key="10">
    <source>
        <dbReference type="Proteomes" id="UP001206548"/>
    </source>
</evidence>
<dbReference type="Pfam" id="PF00892">
    <property type="entry name" value="EamA"/>
    <property type="match status" value="2"/>
</dbReference>
<keyword evidence="10" id="KW-1185">Reference proteome</keyword>
<evidence type="ECO:0000256" key="5">
    <source>
        <dbReference type="ARBA" id="ARBA00022989"/>
    </source>
</evidence>
<protein>
    <submittedName>
        <fullName evidence="9">DMT family transporter</fullName>
    </submittedName>
</protein>
<name>A0ABT2F878_9STRE</name>
<evidence type="ECO:0000256" key="2">
    <source>
        <dbReference type="ARBA" id="ARBA00007362"/>
    </source>
</evidence>
<evidence type="ECO:0000256" key="4">
    <source>
        <dbReference type="ARBA" id="ARBA00022692"/>
    </source>
</evidence>
<evidence type="ECO:0000256" key="3">
    <source>
        <dbReference type="ARBA" id="ARBA00022475"/>
    </source>
</evidence>
<keyword evidence="4 7" id="KW-0812">Transmembrane</keyword>
<keyword evidence="5 7" id="KW-1133">Transmembrane helix</keyword>
<sequence length="306" mass="33062">MSKQGIGVLLTLVAGIAWGLSGTSGQYLISHGLAINALSSVRLLLSGFFLLGIEVVSDAAKVKSALRDRGFLVTVLIFSCFGLVANQYAYLKAIFYTNAGTATVLQYMAPIIIIVLASLKKRQLPKWVEVFSIFLAVFGTFIMATHGHLSRLSLSPTGLFWGIFSAFTYVAYILLPINAIRKWGSLLVLGVSMLFGGVLFSILTQAWTYHYPLDEGSLLAYIGIIGVGTLFAYTAFLKGTTIIGAVKGSLLASVEPISSVLLTVLLFGEHFYISALFGMLLIILAVMLISIQDLLMEKIKEKGVTK</sequence>
<dbReference type="RefSeq" id="WP_259139056.1">
    <property type="nucleotide sequence ID" value="NZ_JANUXX010000007.1"/>
</dbReference>
<dbReference type="SUPFAM" id="SSF103481">
    <property type="entry name" value="Multidrug resistance efflux transporter EmrE"/>
    <property type="match status" value="2"/>
</dbReference>
<reference evidence="9 10" key="1">
    <citation type="journal article" date="2023" name="Int. J. Syst. Evol. Microbiol.">
        <title>Streptococcus sciuri sp. nov., Staphylococcus marylandisciuri sp. nov. and Staphylococcus americanisciuri sp. nov., isolated from faeces of eastern grey squirrel (Sciurus carolinensis).</title>
        <authorList>
            <person name="Volokhov D.V."/>
            <person name="Zagorodnyaya T.A."/>
            <person name="Furtak V.A."/>
            <person name="Nattanmai G."/>
            <person name="Randall L."/>
            <person name="Jose S."/>
            <person name="Gao Y."/>
            <person name="Eisenberg T."/>
            <person name="Delmonte P."/>
            <person name="Blom J."/>
            <person name="Mitchell K.K."/>
        </authorList>
    </citation>
    <scope>NUCLEOTIDE SEQUENCE [LARGE SCALE GENOMIC DNA]</scope>
    <source>
        <strain evidence="9 10">SQ9-PEA</strain>
    </source>
</reference>
<comment type="subcellular location">
    <subcellularLocation>
        <location evidence="1">Cell membrane</location>
        <topology evidence="1">Multi-pass membrane protein</topology>
    </subcellularLocation>
</comment>
<comment type="caution">
    <text evidence="9">The sequence shown here is derived from an EMBL/GenBank/DDBJ whole genome shotgun (WGS) entry which is preliminary data.</text>
</comment>
<dbReference type="InterPro" id="IPR037185">
    <property type="entry name" value="EmrE-like"/>
</dbReference>
<dbReference type="InterPro" id="IPR050638">
    <property type="entry name" value="AA-Vitamin_Transporters"/>
</dbReference>
<keyword evidence="3" id="KW-1003">Cell membrane</keyword>
<evidence type="ECO:0000256" key="1">
    <source>
        <dbReference type="ARBA" id="ARBA00004651"/>
    </source>
</evidence>
<feature type="transmembrane region" description="Helical" evidence="7">
    <location>
        <begin position="95"/>
        <end position="116"/>
    </location>
</feature>
<feature type="transmembrane region" description="Helical" evidence="7">
    <location>
        <begin position="158"/>
        <end position="175"/>
    </location>
</feature>
<feature type="transmembrane region" description="Helical" evidence="7">
    <location>
        <begin position="218"/>
        <end position="237"/>
    </location>
</feature>
<feature type="transmembrane region" description="Helical" evidence="7">
    <location>
        <begin position="128"/>
        <end position="146"/>
    </location>
</feature>
<dbReference type="Proteomes" id="UP001206548">
    <property type="component" value="Unassembled WGS sequence"/>
</dbReference>
<feature type="transmembrane region" description="Helical" evidence="7">
    <location>
        <begin position="273"/>
        <end position="296"/>
    </location>
</feature>
<dbReference type="EMBL" id="JANUXX010000007">
    <property type="protein sequence ID" value="MCS4488672.1"/>
    <property type="molecule type" value="Genomic_DNA"/>
</dbReference>
<feature type="transmembrane region" description="Helical" evidence="7">
    <location>
        <begin position="249"/>
        <end position="267"/>
    </location>
</feature>